<sequence length="74" mass="8173">MAASPSPKRAMRCAEARCRSCRVEVRSRALRKMRGQEALASAEGLDASLLATLNALRLRLAKERRPMWCSPTAS</sequence>
<comment type="caution">
    <text evidence="1">The sequence shown here is derived from an EMBL/GenBank/DDBJ whole genome shotgun (WGS) entry which is preliminary data.</text>
</comment>
<dbReference type="EMBL" id="JBEWSZ010000006">
    <property type="protein sequence ID" value="MET2831975.1"/>
    <property type="molecule type" value="Genomic_DNA"/>
</dbReference>
<protein>
    <submittedName>
        <fullName evidence="1">Uncharacterized protein</fullName>
    </submittedName>
</protein>
<keyword evidence="2" id="KW-1185">Reference proteome</keyword>
<evidence type="ECO:0000313" key="1">
    <source>
        <dbReference type="EMBL" id="MET2831975.1"/>
    </source>
</evidence>
<accession>A0ABV2DPM7</accession>
<reference evidence="1 2" key="1">
    <citation type="submission" date="2024-06" db="EMBL/GenBank/DDBJ databases">
        <authorList>
            <person name="Kim D.-U."/>
        </authorList>
    </citation>
    <scope>NUCLEOTIDE SEQUENCE [LARGE SCALE GENOMIC DNA]</scope>
    <source>
        <strain evidence="1 2">KACC15460</strain>
    </source>
</reference>
<dbReference type="Proteomes" id="UP001548832">
    <property type="component" value="Unassembled WGS sequence"/>
</dbReference>
<proteinExistence type="predicted"/>
<name>A0ABV2DPM7_9HYPH</name>
<organism evidence="1 2">
    <name type="scientific">Mesorhizobium shangrilense</name>
    <dbReference type="NCBI Taxonomy" id="460060"/>
    <lineage>
        <taxon>Bacteria</taxon>
        <taxon>Pseudomonadati</taxon>
        <taxon>Pseudomonadota</taxon>
        <taxon>Alphaproteobacteria</taxon>
        <taxon>Hyphomicrobiales</taxon>
        <taxon>Phyllobacteriaceae</taxon>
        <taxon>Mesorhizobium</taxon>
    </lineage>
</organism>
<gene>
    <name evidence="1" type="ORF">ABVQ20_34015</name>
</gene>
<evidence type="ECO:0000313" key="2">
    <source>
        <dbReference type="Proteomes" id="UP001548832"/>
    </source>
</evidence>